<evidence type="ECO:0000313" key="1">
    <source>
        <dbReference type="EMBL" id="GEC72525.1"/>
    </source>
</evidence>
<dbReference type="RefSeq" id="WP_073241456.1">
    <property type="nucleotide sequence ID" value="NZ_BJNP01000021.1"/>
</dbReference>
<dbReference type="Gene3D" id="3.30.530.20">
    <property type="match status" value="1"/>
</dbReference>
<keyword evidence="1" id="KW-0808">Transferase</keyword>
<keyword evidence="2" id="KW-1185">Reference proteome</keyword>
<name>A0A4Y4AW87_9FLAO</name>
<dbReference type="Proteomes" id="UP000316775">
    <property type="component" value="Unassembled WGS sequence"/>
</dbReference>
<keyword evidence="1" id="KW-0418">Kinase</keyword>
<dbReference type="EMBL" id="BJNP01000021">
    <property type="protein sequence ID" value="GEC72525.1"/>
    <property type="molecule type" value="Genomic_DNA"/>
</dbReference>
<reference evidence="1 2" key="1">
    <citation type="submission" date="2019-06" db="EMBL/GenBank/DDBJ databases">
        <title>Whole genome shotgun sequence of Flavobacterium flevense NBRC 14960.</title>
        <authorList>
            <person name="Hosoyama A."/>
            <person name="Uohara A."/>
            <person name="Ohji S."/>
            <person name="Ichikawa N."/>
        </authorList>
    </citation>
    <scope>NUCLEOTIDE SEQUENCE [LARGE SCALE GENOMIC DNA]</scope>
    <source>
        <strain evidence="1 2">NBRC 14960</strain>
    </source>
</reference>
<accession>A0A4Y4AW87</accession>
<organism evidence="1 2">
    <name type="scientific">Flavobacterium flevense</name>
    <dbReference type="NCBI Taxonomy" id="983"/>
    <lineage>
        <taxon>Bacteria</taxon>
        <taxon>Pseudomonadati</taxon>
        <taxon>Bacteroidota</taxon>
        <taxon>Flavobacteriia</taxon>
        <taxon>Flavobacteriales</taxon>
        <taxon>Flavobacteriaceae</taxon>
        <taxon>Flavobacterium</taxon>
    </lineage>
</organism>
<dbReference type="OrthoDB" id="2355173at2"/>
<protein>
    <submittedName>
        <fullName evidence="1">2-keto-3-deoxygluconate kinase</fullName>
    </submittedName>
</protein>
<sequence length="145" mass="16517">MKTLTFKIEINAPKEKVWSLLWGDATYRKWAAVFCEGTYAVSDWEEGSMIQFLTPNGEGMHSVIEKKTENEYMAFKHLAMIKNFEIEPVDPATQEWIGATETYSLTEVNGITVLEAKVDSTDKYVAFFNDAFVEALSIIKKLSEE</sequence>
<evidence type="ECO:0000313" key="2">
    <source>
        <dbReference type="Proteomes" id="UP000316775"/>
    </source>
</evidence>
<gene>
    <name evidence="1" type="ORF">FFL01_20640</name>
</gene>
<proteinExistence type="predicted"/>
<dbReference type="InterPro" id="IPR023393">
    <property type="entry name" value="START-like_dom_sf"/>
</dbReference>
<comment type="caution">
    <text evidence="1">The sequence shown here is derived from an EMBL/GenBank/DDBJ whole genome shotgun (WGS) entry which is preliminary data.</text>
</comment>
<dbReference type="SUPFAM" id="SSF55961">
    <property type="entry name" value="Bet v1-like"/>
    <property type="match status" value="1"/>
</dbReference>
<dbReference type="GO" id="GO:0016301">
    <property type="term" value="F:kinase activity"/>
    <property type="evidence" value="ECO:0007669"/>
    <property type="project" value="UniProtKB-KW"/>
</dbReference>
<dbReference type="STRING" id="983.SAMN05443543_101471"/>
<dbReference type="AlphaFoldDB" id="A0A4Y4AW87"/>